<evidence type="ECO:0000259" key="6">
    <source>
        <dbReference type="Pfam" id="PF01343"/>
    </source>
</evidence>
<dbReference type="InterPro" id="IPR004635">
    <property type="entry name" value="Pept_S49_SppA"/>
</dbReference>
<dbReference type="InterPro" id="IPR047272">
    <property type="entry name" value="S49_SppA_C"/>
</dbReference>
<dbReference type="CDD" id="cd07023">
    <property type="entry name" value="S49_Sppa_N_C"/>
    <property type="match status" value="1"/>
</dbReference>
<feature type="transmembrane region" description="Helical" evidence="5">
    <location>
        <begin position="12"/>
        <end position="33"/>
    </location>
</feature>
<reference evidence="7 8" key="1">
    <citation type="submission" date="2017-09" db="EMBL/GenBank/DDBJ databases">
        <title>Depth-based differentiation of microbial function through sediment-hosted aquifers and enrichment of novel symbionts in the deep terrestrial subsurface.</title>
        <authorList>
            <person name="Probst A.J."/>
            <person name="Ladd B."/>
            <person name="Jarett J.K."/>
            <person name="Geller-Mcgrath D.E."/>
            <person name="Sieber C.M."/>
            <person name="Emerson J.B."/>
            <person name="Anantharaman K."/>
            <person name="Thomas B.C."/>
            <person name="Malmstrom R."/>
            <person name="Stieglmeier M."/>
            <person name="Klingl A."/>
            <person name="Woyke T."/>
            <person name="Ryan C.M."/>
            <person name="Banfield J.F."/>
        </authorList>
    </citation>
    <scope>NUCLEOTIDE SEQUENCE [LARGE SCALE GENOMIC DNA]</scope>
    <source>
        <strain evidence="7">CG10_big_fil_rev_8_21_14_0_10_46_23</strain>
    </source>
</reference>
<dbReference type="Gene3D" id="3.90.226.10">
    <property type="entry name" value="2-enoyl-CoA Hydratase, Chain A, domain 1"/>
    <property type="match status" value="2"/>
</dbReference>
<evidence type="ECO:0000313" key="7">
    <source>
        <dbReference type="EMBL" id="PIR41327.1"/>
    </source>
</evidence>
<keyword evidence="5" id="KW-0472">Membrane</keyword>
<dbReference type="EMBL" id="PCXO01000007">
    <property type="protein sequence ID" value="PIR41327.1"/>
    <property type="molecule type" value="Genomic_DNA"/>
</dbReference>
<organism evidence="7 8">
    <name type="scientific">Candidatus Yanofskybacteria bacterium CG10_big_fil_rev_8_21_14_0_10_46_23</name>
    <dbReference type="NCBI Taxonomy" id="1975098"/>
    <lineage>
        <taxon>Bacteria</taxon>
        <taxon>Candidatus Yanofskyibacteriota</taxon>
    </lineage>
</organism>
<gene>
    <name evidence="7" type="primary">sppA</name>
    <name evidence="7" type="ORF">COV31_01730</name>
</gene>
<evidence type="ECO:0000256" key="5">
    <source>
        <dbReference type="SAM" id="Phobius"/>
    </source>
</evidence>
<dbReference type="GO" id="GO:0008236">
    <property type="term" value="F:serine-type peptidase activity"/>
    <property type="evidence" value="ECO:0007669"/>
    <property type="project" value="UniProtKB-KW"/>
</dbReference>
<dbReference type="NCBIfam" id="TIGR00706">
    <property type="entry name" value="SppA_dom"/>
    <property type="match status" value="1"/>
</dbReference>
<evidence type="ECO:0000256" key="3">
    <source>
        <dbReference type="ARBA" id="ARBA00022801"/>
    </source>
</evidence>
<evidence type="ECO:0000256" key="2">
    <source>
        <dbReference type="ARBA" id="ARBA00022670"/>
    </source>
</evidence>
<evidence type="ECO:0000256" key="4">
    <source>
        <dbReference type="ARBA" id="ARBA00022825"/>
    </source>
</evidence>
<dbReference type="Pfam" id="PF01343">
    <property type="entry name" value="Peptidase_S49"/>
    <property type="match status" value="1"/>
</dbReference>
<accession>A0A2H0R492</accession>
<dbReference type="InterPro" id="IPR002142">
    <property type="entry name" value="Peptidase_S49"/>
</dbReference>
<dbReference type="Proteomes" id="UP000230232">
    <property type="component" value="Unassembled WGS sequence"/>
</dbReference>
<dbReference type="PANTHER" id="PTHR42987:SF4">
    <property type="entry name" value="PROTEASE SOHB-RELATED"/>
    <property type="match status" value="1"/>
</dbReference>
<comment type="caution">
    <text evidence="7">The sequence shown here is derived from an EMBL/GenBank/DDBJ whole genome shotgun (WGS) entry which is preliminary data.</text>
</comment>
<comment type="similarity">
    <text evidence="1">Belongs to the peptidase S49 family.</text>
</comment>
<name>A0A2H0R492_9BACT</name>
<keyword evidence="2" id="KW-0645">Protease</keyword>
<protein>
    <submittedName>
        <fullName evidence="7">Signal peptide peptidase SppA</fullName>
    </submittedName>
</protein>
<dbReference type="SUPFAM" id="SSF52096">
    <property type="entry name" value="ClpP/crotonase"/>
    <property type="match status" value="1"/>
</dbReference>
<keyword evidence="3" id="KW-0378">Hydrolase</keyword>
<evidence type="ECO:0000313" key="8">
    <source>
        <dbReference type="Proteomes" id="UP000230232"/>
    </source>
</evidence>
<dbReference type="GO" id="GO:0006508">
    <property type="term" value="P:proteolysis"/>
    <property type="evidence" value="ECO:0007669"/>
    <property type="project" value="UniProtKB-KW"/>
</dbReference>
<proteinExistence type="inferred from homology"/>
<evidence type="ECO:0000256" key="1">
    <source>
        <dbReference type="ARBA" id="ARBA00008683"/>
    </source>
</evidence>
<dbReference type="PANTHER" id="PTHR42987">
    <property type="entry name" value="PEPTIDASE S49"/>
    <property type="match status" value="1"/>
</dbReference>
<keyword evidence="5" id="KW-1133">Transmembrane helix</keyword>
<keyword evidence="5" id="KW-0812">Transmembrane</keyword>
<dbReference type="AlphaFoldDB" id="A0A2H0R492"/>
<dbReference type="InterPro" id="IPR029045">
    <property type="entry name" value="ClpP/crotonase-like_dom_sf"/>
</dbReference>
<feature type="domain" description="Peptidase S49" evidence="6">
    <location>
        <begin position="130"/>
        <end position="274"/>
    </location>
</feature>
<keyword evidence="4" id="KW-0720">Serine protease</keyword>
<sequence>MNRTVSTKGLLYAFGFVIVALTIATFWYDFYYWNFGASYSDEPLYEEDYDELSYEGCNVAGIAIQGTLQTYGYFDPEAEFGDDIATSEEIAYSIELAEEENGVRAILLEIDSYGGSPVAAQEIEAALGRITKPVVVQIREAGLSAAYWVATAGDIIFASELSDVGSIGVTQSYIDESKLNEKEGYTYNQLSTGKFKDILSPEKPLTSEERQLLERDLQITHDVFVKAVSENRDLDINKVKELADGSSMLGKMALENGLIDRIGGFYEVEEYLKDLIGEEPSVCW</sequence>